<dbReference type="Gene3D" id="3.30.1230.10">
    <property type="entry name" value="YlxR-like"/>
    <property type="match status" value="1"/>
</dbReference>
<protein>
    <submittedName>
        <fullName evidence="2">RNA-binding protein YlxR (DUF448 family)</fullName>
    </submittedName>
</protein>
<dbReference type="InterPro" id="IPR035931">
    <property type="entry name" value="YlxR-like_sf"/>
</dbReference>
<comment type="caution">
    <text evidence="2">The sequence shown here is derived from an EMBL/GenBank/DDBJ whole genome shotgun (WGS) entry which is preliminary data.</text>
</comment>
<gene>
    <name evidence="2" type="ORF">J2S37_002486</name>
</gene>
<dbReference type="Proteomes" id="UP001183619">
    <property type="component" value="Unassembled WGS sequence"/>
</dbReference>
<dbReference type="PANTHER" id="PTHR34215">
    <property type="entry name" value="BLL0784 PROTEIN"/>
    <property type="match status" value="1"/>
</dbReference>
<dbReference type="InterPro" id="IPR007393">
    <property type="entry name" value="YlxR_dom"/>
</dbReference>
<dbReference type="InterPro" id="IPR037465">
    <property type="entry name" value="YlxR"/>
</dbReference>
<feature type="domain" description="YlxR" evidence="1">
    <location>
        <begin position="39"/>
        <end position="105"/>
    </location>
</feature>
<name>A0ABU2BE02_9CORY</name>
<reference evidence="2 3" key="1">
    <citation type="submission" date="2023-07" db="EMBL/GenBank/DDBJ databases">
        <title>Sequencing the genomes of 1000 actinobacteria strains.</title>
        <authorList>
            <person name="Klenk H.-P."/>
        </authorList>
    </citation>
    <scope>NUCLEOTIDE SEQUENCE [LARGE SCALE GENOMIC DNA]</scope>
    <source>
        <strain evidence="2 3">DSM 44508</strain>
    </source>
</reference>
<proteinExistence type="predicted"/>
<evidence type="ECO:0000313" key="3">
    <source>
        <dbReference type="Proteomes" id="UP001183619"/>
    </source>
</evidence>
<dbReference type="Pfam" id="PF04296">
    <property type="entry name" value="YlxR"/>
    <property type="match status" value="1"/>
</dbReference>
<keyword evidence="3" id="KW-1185">Reference proteome</keyword>
<sequence length="136" mass="15436">MDTSFGQAMQRQEFKIFVKSAVHSTSKSERTATHDIRIRTCIATRQQRSDKQLLRIVAGEGTPTKLIPDPHRRLPGRGCWITPSLEAVEQAEKRKAFSRALRVSAAVDTGPVRKYLATLQDLTKNEERDRTLMSTR</sequence>
<dbReference type="PANTHER" id="PTHR34215:SF1">
    <property type="entry name" value="YLXR DOMAIN-CONTAINING PROTEIN"/>
    <property type="match status" value="1"/>
</dbReference>
<evidence type="ECO:0000259" key="1">
    <source>
        <dbReference type="Pfam" id="PF04296"/>
    </source>
</evidence>
<dbReference type="EMBL" id="JAVDYF010000001">
    <property type="protein sequence ID" value="MDR7355948.1"/>
    <property type="molecule type" value="Genomic_DNA"/>
</dbReference>
<dbReference type="SUPFAM" id="SSF64376">
    <property type="entry name" value="YlxR-like"/>
    <property type="match status" value="1"/>
</dbReference>
<evidence type="ECO:0000313" key="2">
    <source>
        <dbReference type="EMBL" id="MDR7355948.1"/>
    </source>
</evidence>
<accession>A0ABU2BE02</accession>
<organism evidence="2 3">
    <name type="scientific">Corynebacterium felinum</name>
    <dbReference type="NCBI Taxonomy" id="131318"/>
    <lineage>
        <taxon>Bacteria</taxon>
        <taxon>Bacillati</taxon>
        <taxon>Actinomycetota</taxon>
        <taxon>Actinomycetes</taxon>
        <taxon>Mycobacteriales</taxon>
        <taxon>Corynebacteriaceae</taxon>
        <taxon>Corynebacterium</taxon>
    </lineage>
</organism>